<feature type="chain" id="PRO_5046650934" evidence="6">
    <location>
        <begin position="23"/>
        <end position="511"/>
    </location>
</feature>
<dbReference type="InterPro" id="IPR033985">
    <property type="entry name" value="SusD-like_N"/>
</dbReference>
<dbReference type="InterPro" id="IPR012944">
    <property type="entry name" value="SusD_RagB_dom"/>
</dbReference>
<evidence type="ECO:0000256" key="2">
    <source>
        <dbReference type="ARBA" id="ARBA00006275"/>
    </source>
</evidence>
<dbReference type="Proteomes" id="UP001501207">
    <property type="component" value="Unassembled WGS sequence"/>
</dbReference>
<feature type="domain" description="RagB/SusD" evidence="7">
    <location>
        <begin position="265"/>
        <end position="511"/>
    </location>
</feature>
<dbReference type="EMBL" id="BAABFN010000002">
    <property type="protein sequence ID" value="GAA4306953.1"/>
    <property type="molecule type" value="Genomic_DNA"/>
</dbReference>
<dbReference type="Pfam" id="PF07980">
    <property type="entry name" value="SusD_RagB"/>
    <property type="match status" value="1"/>
</dbReference>
<feature type="signal peptide" evidence="6">
    <location>
        <begin position="1"/>
        <end position="22"/>
    </location>
</feature>
<reference evidence="10" key="1">
    <citation type="journal article" date="2019" name="Int. J. Syst. Evol. Microbiol.">
        <title>The Global Catalogue of Microorganisms (GCM) 10K type strain sequencing project: providing services to taxonomists for standard genome sequencing and annotation.</title>
        <authorList>
            <consortium name="The Broad Institute Genomics Platform"/>
            <consortium name="The Broad Institute Genome Sequencing Center for Infectious Disease"/>
            <person name="Wu L."/>
            <person name="Ma J."/>
        </authorList>
    </citation>
    <scope>NUCLEOTIDE SEQUENCE [LARGE SCALE GENOMIC DNA]</scope>
    <source>
        <strain evidence="10">JCM 17664</strain>
    </source>
</reference>
<evidence type="ECO:0000256" key="4">
    <source>
        <dbReference type="ARBA" id="ARBA00023136"/>
    </source>
</evidence>
<comment type="similarity">
    <text evidence="2">Belongs to the SusD family.</text>
</comment>
<evidence type="ECO:0000256" key="1">
    <source>
        <dbReference type="ARBA" id="ARBA00004442"/>
    </source>
</evidence>
<dbReference type="CDD" id="cd08977">
    <property type="entry name" value="SusD"/>
    <property type="match status" value="1"/>
</dbReference>
<dbReference type="PROSITE" id="PS51257">
    <property type="entry name" value="PROKAR_LIPOPROTEIN"/>
    <property type="match status" value="1"/>
</dbReference>
<comment type="caution">
    <text evidence="9">The sequence shown here is derived from an EMBL/GenBank/DDBJ whole genome shotgun (WGS) entry which is preliminary data.</text>
</comment>
<dbReference type="SUPFAM" id="SSF48452">
    <property type="entry name" value="TPR-like"/>
    <property type="match status" value="1"/>
</dbReference>
<organism evidence="9 10">
    <name type="scientific">Compostibacter hankyongensis</name>
    <dbReference type="NCBI Taxonomy" id="1007089"/>
    <lineage>
        <taxon>Bacteria</taxon>
        <taxon>Pseudomonadati</taxon>
        <taxon>Bacteroidota</taxon>
        <taxon>Chitinophagia</taxon>
        <taxon>Chitinophagales</taxon>
        <taxon>Chitinophagaceae</taxon>
        <taxon>Compostibacter</taxon>
    </lineage>
</organism>
<name>A0ABP8FM37_9BACT</name>
<accession>A0ABP8FM37</accession>
<feature type="domain" description="SusD-like N-terminal" evidence="8">
    <location>
        <begin position="45"/>
        <end position="222"/>
    </location>
</feature>
<comment type="subcellular location">
    <subcellularLocation>
        <location evidence="1">Cell outer membrane</location>
    </subcellularLocation>
</comment>
<keyword evidence="10" id="KW-1185">Reference proteome</keyword>
<dbReference type="Gene3D" id="1.25.40.390">
    <property type="match status" value="1"/>
</dbReference>
<dbReference type="RefSeq" id="WP_344977359.1">
    <property type="nucleotide sequence ID" value="NZ_BAABFN010000002.1"/>
</dbReference>
<evidence type="ECO:0000256" key="6">
    <source>
        <dbReference type="SAM" id="SignalP"/>
    </source>
</evidence>
<dbReference type="Pfam" id="PF14322">
    <property type="entry name" value="SusD-like_3"/>
    <property type="match status" value="1"/>
</dbReference>
<sequence length="511" mass="59382">MKKIFFPAILGLGALFATSSCSNDILDIKNQNTITVDQFWKTEDDAQRGVNAVYHMFYQNGGWNRWIYFRLDLTSDEGFSKSPWIELGDWTRFQYINYNFFEGNVNTWRDFYKAIFRCNQVLAYVPDIAFADQQKKDRILAQAKFLRAMYYHYAALLWENVPLVLEPSKPDDLPQQNTLAEVWQQVEKDLTEAAAVLPGSWDDPNAGRPTKGAALALLGKTYMQQHKWQEAKAALDYLVTGEGKGYYDLVPNYRDNFTDLNENNKESVFEIQFSDANKTAEGDGPNSNMGNNRQQFFAPRGIGWSDGQARNWMVGEFKKEKTKDGKLDERLRYSLFYADLEKDFGDKVYGRSWEWDADEAWFRKYQRDYQRTNEDYYSGVNFRVIRFADILLCYAEVLNELGQTQAAYAYVDRVRERANLKTLEAAHPEIGVSKDLFRERLKTERELELCGESVRWADLKRWGDLDSKEAVNKVAARDPDFKNFVVGKNIRLPLPQIEVENNTNLKQNPGY</sequence>
<proteinExistence type="inferred from homology"/>
<evidence type="ECO:0000259" key="7">
    <source>
        <dbReference type="Pfam" id="PF07980"/>
    </source>
</evidence>
<evidence type="ECO:0000256" key="5">
    <source>
        <dbReference type="ARBA" id="ARBA00023237"/>
    </source>
</evidence>
<keyword evidence="4" id="KW-0472">Membrane</keyword>
<dbReference type="InterPro" id="IPR011990">
    <property type="entry name" value="TPR-like_helical_dom_sf"/>
</dbReference>
<evidence type="ECO:0000256" key="3">
    <source>
        <dbReference type="ARBA" id="ARBA00022729"/>
    </source>
</evidence>
<evidence type="ECO:0000259" key="8">
    <source>
        <dbReference type="Pfam" id="PF14322"/>
    </source>
</evidence>
<protein>
    <submittedName>
        <fullName evidence="9">RagB/SusD family nutrient uptake outer membrane protein</fullName>
    </submittedName>
</protein>
<keyword evidence="3 6" id="KW-0732">Signal</keyword>
<evidence type="ECO:0000313" key="10">
    <source>
        <dbReference type="Proteomes" id="UP001501207"/>
    </source>
</evidence>
<evidence type="ECO:0000313" key="9">
    <source>
        <dbReference type="EMBL" id="GAA4306953.1"/>
    </source>
</evidence>
<keyword evidence="5" id="KW-0998">Cell outer membrane</keyword>
<gene>
    <name evidence="9" type="ORF">GCM10023143_13150</name>
</gene>